<keyword evidence="1" id="KW-0472">Membrane</keyword>
<dbReference type="GO" id="GO:0097225">
    <property type="term" value="C:sperm midpiece"/>
    <property type="evidence" value="ECO:0007669"/>
    <property type="project" value="TreeGrafter"/>
</dbReference>
<keyword evidence="3" id="KW-0966">Cell projection</keyword>
<keyword evidence="4" id="KW-1185">Reference proteome</keyword>
<dbReference type="EMBL" id="RHFK02000014">
    <property type="protein sequence ID" value="TWW65127.1"/>
    <property type="molecule type" value="Genomic_DNA"/>
</dbReference>
<evidence type="ECO:0000313" key="3">
    <source>
        <dbReference type="EMBL" id="TWW65127.1"/>
    </source>
</evidence>
<dbReference type="InterPro" id="IPR011989">
    <property type="entry name" value="ARM-like"/>
</dbReference>
<keyword evidence="1" id="KW-1133">Transmembrane helix</keyword>
<dbReference type="Pfam" id="PF21049">
    <property type="entry name" value="CFA69_ARM_rpt"/>
    <property type="match status" value="2"/>
</dbReference>
<sequence>MCLHMNEDDPSNQTLLRSSDILWNLLERGCREEVTAQLNSMECILSLKEAFLHSFGYSDRQVTNVLLMIITAIAETLSSLLIESLFAKQLVVLATFPELKNHNPTMCNIKINYSQEDFQTKKLLLNLLVVMSNDSAVAQIYKEERVILALLTLMKPPGALSEWQTMTRDWSASQQEALQLQALMTLASITPLMLDNYMSCQGNTCLLLLLDWCVQQGILMQMEANPDDDDVVTIEIMTDVQLILAVLCETDMHRKELFGSEGVEMVVHFLKKGFHKFYGGLGHNKLTLTTIDCVWSCIVGCYTTEDYFLAKGGVCLLLDLLSAGPQRIHCIVLATVLELCENPNTLPHILTWRDKAGHTAPRILLQLWREEEAELKVSRNQHGGIADPQGPLLSLHQRGQEQQSLPSNIPSPAVLELSENLRAKIYSIFCKIGFQGLPGLSAMHYVTLSIVRRYLDFKVGEVWQEINRELSLEGVKPISPDQEALSTITEIMEDTARRVTSEQSSIMEQHEKEELSQEENMYTEIKARWKQQELTAKSSKSYGPKTPKSEILKTVRYAGTFTLHKRAGIQGSLFYSPGCCCCLFMLLYMLTLWVSMQRQVSGEVQMRPQSRGVDPIAMTMATVGMGMSFYSARQMTEEYLKHLTA</sequence>
<dbReference type="InterPro" id="IPR048732">
    <property type="entry name" value="CFA69"/>
</dbReference>
<name>A0A5C6NHR1_9TELE</name>
<protein>
    <submittedName>
        <fullName evidence="3">Cilia-and flagella-associated protein 69</fullName>
    </submittedName>
</protein>
<organism evidence="3 4">
    <name type="scientific">Takifugu flavidus</name>
    <name type="common">sansaifugu</name>
    <dbReference type="NCBI Taxonomy" id="433684"/>
    <lineage>
        <taxon>Eukaryota</taxon>
        <taxon>Metazoa</taxon>
        <taxon>Chordata</taxon>
        <taxon>Craniata</taxon>
        <taxon>Vertebrata</taxon>
        <taxon>Euteleostomi</taxon>
        <taxon>Actinopterygii</taxon>
        <taxon>Neopterygii</taxon>
        <taxon>Teleostei</taxon>
        <taxon>Neoteleostei</taxon>
        <taxon>Acanthomorphata</taxon>
        <taxon>Eupercaria</taxon>
        <taxon>Tetraodontiformes</taxon>
        <taxon>Tetradontoidea</taxon>
        <taxon>Tetraodontidae</taxon>
        <taxon>Takifugu</taxon>
    </lineage>
</organism>
<evidence type="ECO:0000313" key="4">
    <source>
        <dbReference type="Proteomes" id="UP000324091"/>
    </source>
</evidence>
<comment type="caution">
    <text evidence="3">The sequence shown here is derived from an EMBL/GenBank/DDBJ whole genome shotgun (WGS) entry which is preliminary data.</text>
</comment>
<dbReference type="GO" id="GO:0097730">
    <property type="term" value="C:non-motile cilium"/>
    <property type="evidence" value="ECO:0007669"/>
    <property type="project" value="TreeGrafter"/>
</dbReference>
<dbReference type="PANTHER" id="PTHR14716">
    <property type="entry name" value="CILIA- AND FLAGELLA-ASSOCIATED PROTEIN 69"/>
    <property type="match status" value="1"/>
</dbReference>
<feature type="transmembrane region" description="Helical" evidence="1">
    <location>
        <begin position="573"/>
        <end position="594"/>
    </location>
</feature>
<dbReference type="InterPro" id="IPR048733">
    <property type="entry name" value="CFA69_ARM_dom"/>
</dbReference>
<accession>A0A5C6NHR1</accession>
<keyword evidence="1" id="KW-0812">Transmembrane</keyword>
<dbReference type="Gene3D" id="1.25.10.10">
    <property type="entry name" value="Leucine-rich Repeat Variant"/>
    <property type="match status" value="1"/>
</dbReference>
<dbReference type="InterPro" id="IPR016024">
    <property type="entry name" value="ARM-type_fold"/>
</dbReference>
<feature type="domain" description="Cilia- and flagella-associated protein 69 ARM repeats" evidence="2">
    <location>
        <begin position="1"/>
        <end position="216"/>
    </location>
</feature>
<dbReference type="GO" id="GO:1990834">
    <property type="term" value="P:response to odorant"/>
    <property type="evidence" value="ECO:0007669"/>
    <property type="project" value="TreeGrafter"/>
</dbReference>
<dbReference type="GO" id="GO:1902093">
    <property type="term" value="P:positive regulation of flagellated sperm motility"/>
    <property type="evidence" value="ECO:0007669"/>
    <property type="project" value="TreeGrafter"/>
</dbReference>
<dbReference type="PANTHER" id="PTHR14716:SF0">
    <property type="entry name" value="CILIA- AND FLAGELLA-ASSOCIATED PROTEIN 69"/>
    <property type="match status" value="1"/>
</dbReference>
<proteinExistence type="predicted"/>
<dbReference type="Proteomes" id="UP000324091">
    <property type="component" value="Chromosome 21"/>
</dbReference>
<gene>
    <name evidence="3" type="ORF">D4764_21G0000270</name>
</gene>
<keyword evidence="3" id="KW-0282">Flagellum</keyword>
<evidence type="ECO:0000259" key="2">
    <source>
        <dbReference type="Pfam" id="PF21049"/>
    </source>
</evidence>
<dbReference type="SUPFAM" id="SSF48371">
    <property type="entry name" value="ARM repeat"/>
    <property type="match status" value="1"/>
</dbReference>
<keyword evidence="3" id="KW-0969">Cilium</keyword>
<dbReference type="GO" id="GO:0042048">
    <property type="term" value="P:olfactory behavior"/>
    <property type="evidence" value="ECO:0007669"/>
    <property type="project" value="TreeGrafter"/>
</dbReference>
<evidence type="ECO:0000256" key="1">
    <source>
        <dbReference type="SAM" id="Phobius"/>
    </source>
</evidence>
<reference evidence="3 4" key="1">
    <citation type="submission" date="2019-04" db="EMBL/GenBank/DDBJ databases">
        <title>Chromosome genome assembly for Takifugu flavidus.</title>
        <authorList>
            <person name="Xiao S."/>
        </authorList>
    </citation>
    <scope>NUCLEOTIDE SEQUENCE [LARGE SCALE GENOMIC DNA]</scope>
    <source>
        <strain evidence="3">HTHZ2018</strain>
        <tissue evidence="3">Muscle</tissue>
    </source>
</reference>
<feature type="domain" description="Cilia- and flagella-associated protein 69 ARM repeats" evidence="2">
    <location>
        <begin position="217"/>
        <end position="466"/>
    </location>
</feature>
<dbReference type="AlphaFoldDB" id="A0A5C6NHR1"/>